<organism evidence="2">
    <name type="scientific">uncultured marine virus</name>
    <dbReference type="NCBI Taxonomy" id="186617"/>
    <lineage>
        <taxon>Viruses</taxon>
        <taxon>environmental samples</taxon>
    </lineage>
</organism>
<dbReference type="EMBL" id="KR029577">
    <property type="protein sequence ID" value="AKH45850.1"/>
    <property type="molecule type" value="Genomic_DNA"/>
</dbReference>
<reference evidence="2" key="1">
    <citation type="journal article" date="2015" name="Front. Microbiol.">
        <title>Combining genomic sequencing methods to explore viral diversity and reveal potential virus-host interactions.</title>
        <authorList>
            <person name="Chow C.E."/>
            <person name="Winget D.M."/>
            <person name="White R.A.III."/>
            <person name="Hallam S.J."/>
            <person name="Suttle C.A."/>
        </authorList>
    </citation>
    <scope>NUCLEOTIDE SEQUENCE</scope>
    <source>
        <strain evidence="2">Anoxic3_1</strain>
    </source>
</reference>
<dbReference type="SUPFAM" id="SSF53474">
    <property type="entry name" value="alpha/beta-Hydrolases"/>
    <property type="match status" value="1"/>
</dbReference>
<protein>
    <recommendedName>
        <fullName evidence="1">AB hydrolase-1 domain-containing protein</fullName>
    </recommendedName>
</protein>
<reference evidence="2" key="2">
    <citation type="submission" date="2015-03" db="EMBL/GenBank/DDBJ databases">
        <authorList>
            <person name="Chow C.-E.T."/>
            <person name="Winget D.M."/>
            <person name="White R.A.III."/>
            <person name="Hallam S.J."/>
            <person name="Suttle C.A."/>
        </authorList>
    </citation>
    <scope>NUCLEOTIDE SEQUENCE</scope>
    <source>
        <strain evidence="2">Anoxic3_1</strain>
    </source>
</reference>
<feature type="domain" description="AB hydrolase-1" evidence="1">
    <location>
        <begin position="134"/>
        <end position="303"/>
    </location>
</feature>
<evidence type="ECO:0000259" key="1">
    <source>
        <dbReference type="Pfam" id="PF12697"/>
    </source>
</evidence>
<sequence>MASNIFSEVAYAPLAGTGEFASGVIAAGSAGFKITATINSIAQEGLRFEPTAAGEYPMIFVCPGGTGGARSMDDDQAVGNTDGAGAPPAGDIHTGLAGWTQWDDGYSVIGWISRGAAVSFNGSVGTPSADGSDGFGDPDADVDDLAQAYNAALDFDKVDGKRTVLVGSSRGAMDAMQLIVEKGIVPDVLVLRAPMIKIEDWDEKQYGPASIPGFSDPGMTDPLQRTALDQIALNKRTPFYRIYDFPKTIKVLVEISVGDTVIPRSWAEDAVASFNRNGIHAELVVVPGGDHAMATGAPAQFAARGMAEFLGKHLPAPKYPRLVGAAYVSLAAGVPTLDADSKGIVSVARDGATVGEYIVTCKASLGLKANKYIVSPSYWINSVAAASIRFINVVYLNDNAFKVIIRSNTGAGSDINGGMMLPITRYT</sequence>
<dbReference type="InterPro" id="IPR000073">
    <property type="entry name" value="AB_hydrolase_1"/>
</dbReference>
<evidence type="ECO:0000313" key="2">
    <source>
        <dbReference type="EMBL" id="AKH45850.1"/>
    </source>
</evidence>
<dbReference type="Gene3D" id="3.40.50.1820">
    <property type="entry name" value="alpha/beta hydrolase"/>
    <property type="match status" value="1"/>
</dbReference>
<name>A0A0F7L1V1_9VIRU</name>
<accession>A0A0F7L1V1</accession>
<dbReference type="InterPro" id="IPR029058">
    <property type="entry name" value="AB_hydrolase_fold"/>
</dbReference>
<proteinExistence type="predicted"/>
<dbReference type="Pfam" id="PF12697">
    <property type="entry name" value="Abhydrolase_6"/>
    <property type="match status" value="1"/>
</dbReference>